<comment type="function">
    <text evidence="2">Plays a complex role in regulating the basal catalytic activity of the alpha subunit.</text>
</comment>
<proteinExistence type="inferred from homology"/>
<dbReference type="GO" id="GO:0005737">
    <property type="term" value="C:cytoplasm"/>
    <property type="evidence" value="ECO:0007669"/>
    <property type="project" value="TreeGrafter"/>
</dbReference>
<dbReference type="InterPro" id="IPR000704">
    <property type="entry name" value="Casein_kinase_II_reg-sub"/>
</dbReference>
<evidence type="ECO:0000256" key="1">
    <source>
        <dbReference type="ARBA" id="ARBA00006941"/>
    </source>
</evidence>
<evidence type="ECO:0000313" key="3">
    <source>
        <dbReference type="EMBL" id="KAJ4961154.1"/>
    </source>
</evidence>
<dbReference type="GO" id="GO:0005956">
    <property type="term" value="C:protein kinase CK2 complex"/>
    <property type="evidence" value="ECO:0007669"/>
    <property type="project" value="UniProtKB-UniRule"/>
</dbReference>
<dbReference type="PANTHER" id="PTHR11740">
    <property type="entry name" value="CASEIN KINASE II SUBUNIT BETA"/>
    <property type="match status" value="1"/>
</dbReference>
<evidence type="ECO:0000256" key="2">
    <source>
        <dbReference type="RuleBase" id="RU361268"/>
    </source>
</evidence>
<dbReference type="Pfam" id="PF01214">
    <property type="entry name" value="CK_II_beta"/>
    <property type="match status" value="1"/>
</dbReference>
<dbReference type="PRINTS" id="PR00472">
    <property type="entry name" value="CASNKINASEII"/>
</dbReference>
<keyword evidence="4" id="KW-1185">Reference proteome</keyword>
<comment type="subunit">
    <text evidence="2">Tetramer of two alpha and two beta subunits.</text>
</comment>
<sequence length="190" mass="21299">MLFIMLLSWNERKPCNKNIENDATQTEINRGSIVTILFGHTVICGVALPENPAEKSSQIQKVRRQISAVQREMIHHGSLGEVDGEEHGEIESAAELLYGLIHARYILTSKGLNAMLEKYKRVDFGRCPRVYCGGQPCLPVGTSDIPRDGSVKIYCPKCEDLYLSRCKYQSSILLMSCPLDMLSFGKECGW</sequence>
<reference evidence="3" key="1">
    <citation type="journal article" date="2023" name="Plant J.">
        <title>The genome of the king protea, Protea cynaroides.</title>
        <authorList>
            <person name="Chang J."/>
            <person name="Duong T.A."/>
            <person name="Schoeman C."/>
            <person name="Ma X."/>
            <person name="Roodt D."/>
            <person name="Barker N."/>
            <person name="Li Z."/>
            <person name="Van de Peer Y."/>
            <person name="Mizrachi E."/>
        </authorList>
    </citation>
    <scope>NUCLEOTIDE SEQUENCE</scope>
    <source>
        <tissue evidence="3">Young leaves</tissue>
    </source>
</reference>
<dbReference type="Gene3D" id="2.20.25.20">
    <property type="match status" value="1"/>
</dbReference>
<dbReference type="InterPro" id="IPR016149">
    <property type="entry name" value="Casein_kin_II_reg-sub_N"/>
</dbReference>
<dbReference type="FunFam" id="2.20.25.20:FF:000001">
    <property type="entry name" value="Casein kinase II subunit beta"/>
    <property type="match status" value="1"/>
</dbReference>
<dbReference type="OrthoDB" id="3971593at2759"/>
<dbReference type="PROSITE" id="PS01101">
    <property type="entry name" value="CK2_BETA"/>
    <property type="match status" value="1"/>
</dbReference>
<protein>
    <recommendedName>
        <fullName evidence="2">Casein kinase II subunit beta</fullName>
        <shortName evidence="2">CK II beta</shortName>
    </recommendedName>
</protein>
<dbReference type="PANTHER" id="PTHR11740:SF36">
    <property type="entry name" value="CASEIN KINASE II SUBUNIT BETA"/>
    <property type="match status" value="1"/>
</dbReference>
<dbReference type="SUPFAM" id="SSF57798">
    <property type="entry name" value="Casein kinase II beta subunit"/>
    <property type="match status" value="1"/>
</dbReference>
<comment type="similarity">
    <text evidence="1 2">Belongs to the casein kinase 2 subunit beta family.</text>
</comment>
<dbReference type="Proteomes" id="UP001141806">
    <property type="component" value="Unassembled WGS sequence"/>
</dbReference>
<name>A0A9Q0H8F6_9MAGN</name>
<gene>
    <name evidence="3" type="ORF">NE237_021064</name>
</gene>
<evidence type="ECO:0000313" key="4">
    <source>
        <dbReference type="Proteomes" id="UP001141806"/>
    </source>
</evidence>
<organism evidence="3 4">
    <name type="scientific">Protea cynaroides</name>
    <dbReference type="NCBI Taxonomy" id="273540"/>
    <lineage>
        <taxon>Eukaryota</taxon>
        <taxon>Viridiplantae</taxon>
        <taxon>Streptophyta</taxon>
        <taxon>Embryophyta</taxon>
        <taxon>Tracheophyta</taxon>
        <taxon>Spermatophyta</taxon>
        <taxon>Magnoliopsida</taxon>
        <taxon>Proteales</taxon>
        <taxon>Proteaceae</taxon>
        <taxon>Protea</taxon>
    </lineage>
</organism>
<dbReference type="GO" id="GO:0019887">
    <property type="term" value="F:protein kinase regulator activity"/>
    <property type="evidence" value="ECO:0007669"/>
    <property type="project" value="InterPro"/>
</dbReference>
<dbReference type="EMBL" id="JAMYWD010000009">
    <property type="protein sequence ID" value="KAJ4961154.1"/>
    <property type="molecule type" value="Genomic_DNA"/>
</dbReference>
<accession>A0A9Q0H8F6</accession>
<dbReference type="InterPro" id="IPR035991">
    <property type="entry name" value="Casein_kinase_II_beta-like"/>
</dbReference>
<dbReference type="Gene3D" id="1.10.1820.10">
    <property type="entry name" value="protein kinase ck2 holoenzyme, chain C, domain 1"/>
    <property type="match status" value="1"/>
</dbReference>
<dbReference type="SMART" id="SM01085">
    <property type="entry name" value="CK_II_beta"/>
    <property type="match status" value="1"/>
</dbReference>
<comment type="caution">
    <text evidence="3">The sequence shown here is derived from an EMBL/GenBank/DDBJ whole genome shotgun (WGS) entry which is preliminary data.</text>
</comment>
<dbReference type="AlphaFoldDB" id="A0A9Q0H8F6"/>